<reference evidence="7" key="1">
    <citation type="submission" date="2022-02" db="EMBL/GenBank/DDBJ databases">
        <authorList>
            <person name="Leng L."/>
        </authorList>
    </citation>
    <scope>NUCLEOTIDE SEQUENCE</scope>
    <source>
        <strain evidence="7">JI</strain>
    </source>
</reference>
<dbReference type="EMBL" id="JAKOAV010000008">
    <property type="protein sequence ID" value="MDF9407913.1"/>
    <property type="molecule type" value="Genomic_DNA"/>
</dbReference>
<evidence type="ECO:0000256" key="5">
    <source>
        <dbReference type="SAM" id="Phobius"/>
    </source>
</evidence>
<feature type="transmembrane region" description="Helical" evidence="5">
    <location>
        <begin position="296"/>
        <end position="316"/>
    </location>
</feature>
<dbReference type="SUPFAM" id="SSF48452">
    <property type="entry name" value="TPR-like"/>
    <property type="match status" value="1"/>
</dbReference>
<keyword evidence="2 5" id="KW-0812">Transmembrane</keyword>
<dbReference type="InterPro" id="IPR051533">
    <property type="entry name" value="WaaL-like"/>
</dbReference>
<keyword evidence="4 5" id="KW-0472">Membrane</keyword>
<evidence type="ECO:0000259" key="6">
    <source>
        <dbReference type="Pfam" id="PF04932"/>
    </source>
</evidence>
<dbReference type="Gene3D" id="1.25.40.10">
    <property type="entry name" value="Tetratricopeptide repeat domain"/>
    <property type="match status" value="1"/>
</dbReference>
<evidence type="ECO:0000256" key="4">
    <source>
        <dbReference type="ARBA" id="ARBA00023136"/>
    </source>
</evidence>
<dbReference type="InterPro" id="IPR011990">
    <property type="entry name" value="TPR-like_helical_dom_sf"/>
</dbReference>
<protein>
    <submittedName>
        <fullName evidence="7">O-antigen ligase family protein</fullName>
    </submittedName>
</protein>
<feature type="transmembrane region" description="Helical" evidence="5">
    <location>
        <begin position="219"/>
        <end position="236"/>
    </location>
</feature>
<comment type="caution">
    <text evidence="7">The sequence shown here is derived from an EMBL/GenBank/DDBJ whole genome shotgun (WGS) entry which is preliminary data.</text>
</comment>
<feature type="transmembrane region" description="Helical" evidence="5">
    <location>
        <begin position="85"/>
        <end position="107"/>
    </location>
</feature>
<dbReference type="GO" id="GO:0016020">
    <property type="term" value="C:membrane"/>
    <property type="evidence" value="ECO:0007669"/>
    <property type="project" value="UniProtKB-SubCell"/>
</dbReference>
<evidence type="ECO:0000256" key="2">
    <source>
        <dbReference type="ARBA" id="ARBA00022692"/>
    </source>
</evidence>
<dbReference type="InterPro" id="IPR007016">
    <property type="entry name" value="O-antigen_ligase-rel_domated"/>
</dbReference>
<organism evidence="7 8">
    <name type="scientific">Pelotomaculum isophthalicicum JI</name>
    <dbReference type="NCBI Taxonomy" id="947010"/>
    <lineage>
        <taxon>Bacteria</taxon>
        <taxon>Bacillati</taxon>
        <taxon>Bacillota</taxon>
        <taxon>Clostridia</taxon>
        <taxon>Eubacteriales</taxon>
        <taxon>Desulfotomaculaceae</taxon>
        <taxon>Pelotomaculum</taxon>
    </lineage>
</organism>
<feature type="transmembrane region" description="Helical" evidence="5">
    <location>
        <begin position="57"/>
        <end position="73"/>
    </location>
</feature>
<feature type="transmembrane region" description="Helical" evidence="5">
    <location>
        <begin position="484"/>
        <end position="502"/>
    </location>
</feature>
<dbReference type="InterPro" id="IPR019734">
    <property type="entry name" value="TPR_rpt"/>
</dbReference>
<evidence type="ECO:0000256" key="3">
    <source>
        <dbReference type="ARBA" id="ARBA00022989"/>
    </source>
</evidence>
<evidence type="ECO:0000313" key="8">
    <source>
        <dbReference type="Proteomes" id="UP001154312"/>
    </source>
</evidence>
<feature type="transmembrane region" description="Helical" evidence="5">
    <location>
        <begin position="242"/>
        <end position="259"/>
    </location>
</feature>
<gene>
    <name evidence="7" type="ORF">L7E55_05990</name>
</gene>
<dbReference type="GO" id="GO:0016874">
    <property type="term" value="F:ligase activity"/>
    <property type="evidence" value="ECO:0007669"/>
    <property type="project" value="UniProtKB-KW"/>
</dbReference>
<feature type="transmembrane region" description="Helical" evidence="5">
    <location>
        <begin position="523"/>
        <end position="550"/>
    </location>
</feature>
<dbReference type="PANTHER" id="PTHR37422">
    <property type="entry name" value="TEICHURONIC ACID BIOSYNTHESIS PROTEIN TUAE"/>
    <property type="match status" value="1"/>
</dbReference>
<feature type="transmembrane region" description="Helical" evidence="5">
    <location>
        <begin position="419"/>
        <end position="445"/>
    </location>
</feature>
<dbReference type="Pfam" id="PF04932">
    <property type="entry name" value="Wzy_C"/>
    <property type="match status" value="1"/>
</dbReference>
<name>A0A9X4H585_9FIRM</name>
<dbReference type="SMART" id="SM00028">
    <property type="entry name" value="TPR"/>
    <property type="match status" value="4"/>
</dbReference>
<evidence type="ECO:0000256" key="1">
    <source>
        <dbReference type="ARBA" id="ARBA00004141"/>
    </source>
</evidence>
<feature type="transmembrane region" description="Helical" evidence="5">
    <location>
        <begin position="457"/>
        <end position="478"/>
    </location>
</feature>
<dbReference type="Proteomes" id="UP001154312">
    <property type="component" value="Unassembled WGS sequence"/>
</dbReference>
<sequence length="799" mass="88023">MSKVSAKGKKKAAAVKKTPESDQWEIIHAIAFWGLAILLFLPPYFRGLFFQPEQERALIFAAVIFWLAWLWKWSKRDYSFLSHPLDYCVLAFPAVYLVSAFQAANYGLAVDEAVKTTLYFLVYWLASRLVRDEQDIVTILHVIYISAVGVALAGLATATGIVNIKDGFLNGRVYSSFQYPNALASYLAAVTFIGFYLWRRAGAPSSIKGAPAWLNLGSFYQYLYAAGNLVLFAVLLGTKSNGGLLVFSAVFILFLIGLPKGTRIPVFIHFIFAGIPAFLAIWGFLAAVAGGKMGLAWLWMFVGLALALAGQALYSFAERKGLLQWIAAHRNVVLAVAALVIVAGCTGAGVYVSGHSDAVKTLAGEIRLRNATERMYFFQDAMKMFKERPIIGWGGGGWQEAYRAYQSYLYNSNQVHGHYFQIMVEAGILGLLAILGIWASFLFVAHRLYHGARENTAGRLLIWTITIAAVSIGLHAVIDFDLSLSALAMVLWTMFGFARGIGIYTGARTEEKKSRTYVAPNNAVLVGVSIISIMLIFYTGTLAVAGNYALQAGHYFQKQNINQEDINKGVSLLQKASSYSSLNAEYHSNLARVYAQQGKLDEGMVEAKEAVKVSKYNAQCYADLAGLYLNGNKNNEEAVNAAEKALSLAPFQIQWYELLARTYFVVGYNVFAGGNPEKAKQYFEKAVQVPARIQSQMDSLNDQEKMLWKDAPLLSPTPGVKLNVGIAQYILGMWTEAEANLQAGLQDERTKGDAALWLSLLKDKQGKAQEANDLLQQAKQSAPQLAQSYEGLRNLIVKN</sequence>
<keyword evidence="8" id="KW-1185">Reference proteome</keyword>
<dbReference type="PANTHER" id="PTHR37422:SF13">
    <property type="entry name" value="LIPOPOLYSACCHARIDE BIOSYNTHESIS PROTEIN PA4999-RELATED"/>
    <property type="match status" value="1"/>
</dbReference>
<feature type="transmembrane region" description="Helical" evidence="5">
    <location>
        <begin position="328"/>
        <end position="352"/>
    </location>
</feature>
<keyword evidence="7" id="KW-0436">Ligase</keyword>
<feature type="transmembrane region" description="Helical" evidence="5">
    <location>
        <begin position="26"/>
        <end position="45"/>
    </location>
</feature>
<feature type="transmembrane region" description="Helical" evidence="5">
    <location>
        <begin position="266"/>
        <end position="290"/>
    </location>
</feature>
<evidence type="ECO:0000313" key="7">
    <source>
        <dbReference type="EMBL" id="MDF9407913.1"/>
    </source>
</evidence>
<dbReference type="AlphaFoldDB" id="A0A9X4H585"/>
<feature type="transmembrane region" description="Helical" evidence="5">
    <location>
        <begin position="182"/>
        <end position="198"/>
    </location>
</feature>
<accession>A0A9X4H585</accession>
<proteinExistence type="predicted"/>
<comment type="subcellular location">
    <subcellularLocation>
        <location evidence="1">Membrane</location>
        <topology evidence="1">Multi-pass membrane protein</topology>
    </subcellularLocation>
</comment>
<dbReference type="RefSeq" id="WP_277443166.1">
    <property type="nucleotide sequence ID" value="NZ_JAKOAV010000008.1"/>
</dbReference>
<keyword evidence="3 5" id="KW-1133">Transmembrane helix</keyword>
<feature type="transmembrane region" description="Helical" evidence="5">
    <location>
        <begin position="142"/>
        <end position="162"/>
    </location>
</feature>
<feature type="domain" description="O-antigen ligase-related" evidence="6">
    <location>
        <begin position="229"/>
        <end position="434"/>
    </location>
</feature>